<dbReference type="OrthoDB" id="1645589at2"/>
<evidence type="ECO:0000256" key="1">
    <source>
        <dbReference type="ARBA" id="ARBA00001782"/>
    </source>
</evidence>
<dbReference type="NCBIfam" id="TIGR01163">
    <property type="entry name" value="rpe"/>
    <property type="match status" value="1"/>
</dbReference>
<dbReference type="AlphaFoldDB" id="A0A2T0AKU1"/>
<feature type="binding site" evidence="10 14">
    <location>
        <position position="7"/>
    </location>
    <ligand>
        <name>substrate</name>
    </ligand>
</feature>
<proteinExistence type="inferred from homology"/>
<keyword evidence="10 11" id="KW-0119">Carbohydrate metabolism</keyword>
<keyword evidence="13" id="KW-0170">Cobalt</keyword>
<accession>A0A2T0AKU1</accession>
<comment type="caution">
    <text evidence="15">The sequence shown here is derived from an EMBL/GenBank/DDBJ whole genome shotgun (WGS) entry which is preliminary data.</text>
</comment>
<comment type="similarity">
    <text evidence="6 10 11">Belongs to the ribulose-phosphate 3-epimerase family.</text>
</comment>
<gene>
    <name evidence="10 15" type="primary">rpe</name>
    <name evidence="15" type="ORF">MOHU_24900</name>
</gene>
<dbReference type="InterPro" id="IPR026019">
    <property type="entry name" value="Ribul_P_3_epim"/>
</dbReference>
<dbReference type="InterPro" id="IPR013785">
    <property type="entry name" value="Aldolase_TIM"/>
</dbReference>
<evidence type="ECO:0000256" key="13">
    <source>
        <dbReference type="PIRSR" id="PIRSR001461-2"/>
    </source>
</evidence>
<comment type="cofactor">
    <cofactor evidence="5">
        <name>Fe(2+)</name>
        <dbReference type="ChEBI" id="CHEBI:29033"/>
    </cofactor>
</comment>
<evidence type="ECO:0000256" key="14">
    <source>
        <dbReference type="PIRSR" id="PIRSR001461-3"/>
    </source>
</evidence>
<dbReference type="SUPFAM" id="SSF51366">
    <property type="entry name" value="Ribulose-phoshate binding barrel"/>
    <property type="match status" value="1"/>
</dbReference>
<feature type="binding site" evidence="10 13">
    <location>
        <position position="32"/>
    </location>
    <ligand>
        <name>a divalent metal cation</name>
        <dbReference type="ChEBI" id="CHEBI:60240"/>
    </ligand>
</feature>
<dbReference type="CDD" id="cd00429">
    <property type="entry name" value="RPE"/>
    <property type="match status" value="1"/>
</dbReference>
<dbReference type="EMBL" id="PVXM01000057">
    <property type="protein sequence ID" value="PRR69187.1"/>
    <property type="molecule type" value="Genomic_DNA"/>
</dbReference>
<feature type="binding site" evidence="10 14">
    <location>
        <position position="65"/>
    </location>
    <ligand>
        <name>substrate</name>
    </ligand>
</feature>
<organism evidence="15 16">
    <name type="scientific">Neomoorella humiferrea</name>
    <dbReference type="NCBI Taxonomy" id="676965"/>
    <lineage>
        <taxon>Bacteria</taxon>
        <taxon>Bacillati</taxon>
        <taxon>Bacillota</taxon>
        <taxon>Clostridia</taxon>
        <taxon>Neomoorellales</taxon>
        <taxon>Neomoorellaceae</taxon>
        <taxon>Neomoorella</taxon>
    </lineage>
</organism>
<feature type="binding site" evidence="10 14">
    <location>
        <begin position="197"/>
        <end position="198"/>
    </location>
    <ligand>
        <name>substrate</name>
    </ligand>
</feature>
<evidence type="ECO:0000256" key="6">
    <source>
        <dbReference type="ARBA" id="ARBA00009541"/>
    </source>
</evidence>
<keyword evidence="8 10" id="KW-0479">Metal-binding</keyword>
<keyword evidence="16" id="KW-1185">Reference proteome</keyword>
<evidence type="ECO:0000256" key="11">
    <source>
        <dbReference type="PIRNR" id="PIRNR001461"/>
    </source>
</evidence>
<evidence type="ECO:0000256" key="9">
    <source>
        <dbReference type="ARBA" id="ARBA00023235"/>
    </source>
</evidence>
<dbReference type="InterPro" id="IPR000056">
    <property type="entry name" value="Ribul_P_3_epim-like"/>
</dbReference>
<evidence type="ECO:0000256" key="7">
    <source>
        <dbReference type="ARBA" id="ARBA00013188"/>
    </source>
</evidence>
<protein>
    <recommendedName>
        <fullName evidence="7 10">Ribulose-phosphate 3-epimerase</fullName>
        <ecNumber evidence="7 10">5.1.3.1</ecNumber>
    </recommendedName>
</protein>
<dbReference type="InterPro" id="IPR011060">
    <property type="entry name" value="RibuloseP-bd_barrel"/>
</dbReference>
<dbReference type="GO" id="GO:0019323">
    <property type="term" value="P:pentose catabolic process"/>
    <property type="evidence" value="ECO:0007669"/>
    <property type="project" value="UniProtKB-UniRule"/>
</dbReference>
<dbReference type="PROSITE" id="PS01086">
    <property type="entry name" value="RIBUL_P_3_EPIMER_2"/>
    <property type="match status" value="1"/>
</dbReference>
<dbReference type="GO" id="GO:0006098">
    <property type="term" value="P:pentose-phosphate shunt"/>
    <property type="evidence" value="ECO:0007669"/>
    <property type="project" value="UniProtKB-UniRule"/>
</dbReference>
<dbReference type="PROSITE" id="PS01085">
    <property type="entry name" value="RIBUL_P_3_EPIMER_1"/>
    <property type="match status" value="1"/>
</dbReference>
<evidence type="ECO:0000256" key="10">
    <source>
        <dbReference type="HAMAP-Rule" id="MF_02227"/>
    </source>
</evidence>
<dbReference type="HAMAP" id="MF_02227">
    <property type="entry name" value="RPE"/>
    <property type="match status" value="1"/>
</dbReference>
<comment type="catalytic activity">
    <reaction evidence="1 10 11">
        <text>D-ribulose 5-phosphate = D-xylulose 5-phosphate</text>
        <dbReference type="Rhea" id="RHEA:13677"/>
        <dbReference type="ChEBI" id="CHEBI:57737"/>
        <dbReference type="ChEBI" id="CHEBI:58121"/>
        <dbReference type="EC" id="5.1.3.1"/>
    </reaction>
</comment>
<feature type="binding site" evidence="10 13">
    <location>
        <position position="175"/>
    </location>
    <ligand>
        <name>a divalent metal cation</name>
        <dbReference type="ChEBI" id="CHEBI:60240"/>
    </ligand>
</feature>
<dbReference type="PIRSF" id="PIRSF001461">
    <property type="entry name" value="RPE"/>
    <property type="match status" value="1"/>
</dbReference>
<comment type="function">
    <text evidence="10">Catalyzes the reversible epimerization of D-ribulose 5-phosphate to D-xylulose 5-phosphate.</text>
</comment>
<evidence type="ECO:0000313" key="16">
    <source>
        <dbReference type="Proteomes" id="UP000238415"/>
    </source>
</evidence>
<dbReference type="Proteomes" id="UP000238415">
    <property type="component" value="Unassembled WGS sequence"/>
</dbReference>
<evidence type="ECO:0000256" key="3">
    <source>
        <dbReference type="ARBA" id="ARBA00001941"/>
    </source>
</evidence>
<evidence type="ECO:0000256" key="2">
    <source>
        <dbReference type="ARBA" id="ARBA00001936"/>
    </source>
</evidence>
<keyword evidence="9 10" id="KW-0413">Isomerase</keyword>
<dbReference type="RefSeq" id="WP_106006401.1">
    <property type="nucleotide sequence ID" value="NZ_CP136419.1"/>
</dbReference>
<dbReference type="Pfam" id="PF00834">
    <property type="entry name" value="Ribul_P_3_epim"/>
    <property type="match status" value="1"/>
</dbReference>
<dbReference type="GO" id="GO:0005737">
    <property type="term" value="C:cytoplasm"/>
    <property type="evidence" value="ECO:0007669"/>
    <property type="project" value="UniProtKB-ARBA"/>
</dbReference>
<comment type="cofactor">
    <cofactor evidence="10 13">
        <name>a divalent metal cation</name>
        <dbReference type="ChEBI" id="CHEBI:60240"/>
    </cofactor>
    <text evidence="10 13">Binds 1 divalent metal cation per subunit.</text>
</comment>
<dbReference type="GO" id="GO:0004750">
    <property type="term" value="F:D-ribulose-phosphate 3-epimerase activity"/>
    <property type="evidence" value="ECO:0007669"/>
    <property type="project" value="UniProtKB-UniRule"/>
</dbReference>
<evidence type="ECO:0000313" key="15">
    <source>
        <dbReference type="EMBL" id="PRR69187.1"/>
    </source>
</evidence>
<dbReference type="GO" id="GO:0046872">
    <property type="term" value="F:metal ion binding"/>
    <property type="evidence" value="ECO:0007669"/>
    <property type="project" value="UniProtKB-UniRule"/>
</dbReference>
<feature type="active site" description="Proton donor" evidence="10 12">
    <location>
        <position position="175"/>
    </location>
</feature>
<dbReference type="FunFam" id="3.20.20.70:FF:000004">
    <property type="entry name" value="Ribulose-phosphate 3-epimerase"/>
    <property type="match status" value="1"/>
</dbReference>
<comment type="pathway">
    <text evidence="10">Carbohydrate degradation.</text>
</comment>
<feature type="binding site" evidence="10 14">
    <location>
        <begin position="141"/>
        <end position="144"/>
    </location>
    <ligand>
        <name>substrate</name>
    </ligand>
</feature>
<keyword evidence="13" id="KW-0464">Manganese</keyword>
<dbReference type="EC" id="5.1.3.1" evidence="7 10"/>
<keyword evidence="13" id="KW-0862">Zinc</keyword>
<feature type="binding site" evidence="10">
    <location>
        <begin position="175"/>
        <end position="177"/>
    </location>
    <ligand>
        <name>substrate</name>
    </ligand>
</feature>
<dbReference type="Gene3D" id="3.20.20.70">
    <property type="entry name" value="Aldolase class I"/>
    <property type="match status" value="1"/>
</dbReference>
<dbReference type="PANTHER" id="PTHR11749">
    <property type="entry name" value="RIBULOSE-5-PHOSPHATE-3-EPIMERASE"/>
    <property type="match status" value="1"/>
</dbReference>
<feature type="binding site" evidence="10 13">
    <location>
        <position position="34"/>
    </location>
    <ligand>
        <name>a divalent metal cation</name>
        <dbReference type="ChEBI" id="CHEBI:60240"/>
    </ligand>
</feature>
<evidence type="ECO:0000256" key="12">
    <source>
        <dbReference type="PIRSR" id="PIRSR001461-1"/>
    </source>
</evidence>
<evidence type="ECO:0000256" key="4">
    <source>
        <dbReference type="ARBA" id="ARBA00001947"/>
    </source>
</evidence>
<feature type="binding site" evidence="10 13">
    <location>
        <position position="65"/>
    </location>
    <ligand>
        <name>a divalent metal cation</name>
        <dbReference type="ChEBI" id="CHEBI:60240"/>
    </ligand>
</feature>
<reference evidence="15 16" key="1">
    <citation type="submission" date="2018-03" db="EMBL/GenBank/DDBJ databases">
        <title>Genome sequence of Moorella humiferrea DSM 23265.</title>
        <authorList>
            <person name="Poehlein A."/>
            <person name="Daniel R."/>
        </authorList>
    </citation>
    <scope>NUCLEOTIDE SEQUENCE [LARGE SCALE GENOMIC DNA]</scope>
    <source>
        <strain evidence="15 16">DSM 23265</strain>
    </source>
</reference>
<evidence type="ECO:0000256" key="8">
    <source>
        <dbReference type="ARBA" id="ARBA00022723"/>
    </source>
</evidence>
<name>A0A2T0AKU1_9FIRM</name>
<feature type="binding site" evidence="14">
    <location>
        <position position="177"/>
    </location>
    <ligand>
        <name>substrate</name>
    </ligand>
</feature>
<dbReference type="NCBIfam" id="NF004076">
    <property type="entry name" value="PRK05581.1-4"/>
    <property type="match status" value="1"/>
</dbReference>
<evidence type="ECO:0000256" key="5">
    <source>
        <dbReference type="ARBA" id="ARBA00001954"/>
    </source>
</evidence>
<comment type="cofactor">
    <cofactor evidence="4">
        <name>Zn(2+)</name>
        <dbReference type="ChEBI" id="CHEBI:29105"/>
    </cofactor>
</comment>
<sequence length="218" mass="23033">MPIIAPSLLAADFTNLQAEIDDVAAAGADWLHLDIMDGHFVPNITFGPDLVAALRPKSQLVFDVHLMIAHPEEFINAFAAAGADYISVHVEACVHLHRVLQQIHAAGCRAAVALNPATPLTVLEHILSEVDMVLLMTVNPGFGGQEFIPAMLPKIASLAAMLRERKKVDVLLAVDGGITPETAREACRAGADVLVAGSAIFGRKNRAAAINALRGVAS</sequence>
<comment type="cofactor">
    <cofactor evidence="3">
        <name>Co(2+)</name>
        <dbReference type="ChEBI" id="CHEBI:48828"/>
    </cofactor>
</comment>
<comment type="cofactor">
    <cofactor evidence="2">
        <name>Mn(2+)</name>
        <dbReference type="ChEBI" id="CHEBI:29035"/>
    </cofactor>
</comment>
<feature type="active site" description="Proton acceptor" evidence="10 12">
    <location>
        <position position="34"/>
    </location>
</feature>